<proteinExistence type="predicted"/>
<dbReference type="AlphaFoldDB" id="A0A1F6V281"/>
<accession>A0A1F6V281</accession>
<dbReference type="Pfam" id="PF00963">
    <property type="entry name" value="Cohesin"/>
    <property type="match status" value="1"/>
</dbReference>
<feature type="domain" description="Cohesin" evidence="3">
    <location>
        <begin position="35"/>
        <end position="140"/>
    </location>
</feature>
<evidence type="ECO:0000313" key="4">
    <source>
        <dbReference type="EMBL" id="OGI63783.1"/>
    </source>
</evidence>
<feature type="transmembrane region" description="Helical" evidence="1">
    <location>
        <begin position="435"/>
        <end position="453"/>
    </location>
</feature>
<feature type="transmembrane region" description="Helical" evidence="1">
    <location>
        <begin position="567"/>
        <end position="592"/>
    </location>
</feature>
<feature type="chain" id="PRO_5009527119" description="Cohesin domain-containing protein" evidence="2">
    <location>
        <begin position="23"/>
        <end position="673"/>
    </location>
</feature>
<evidence type="ECO:0000313" key="5">
    <source>
        <dbReference type="Proteomes" id="UP000178985"/>
    </source>
</evidence>
<name>A0A1F6V281_9BACT</name>
<keyword evidence="1" id="KW-1133">Transmembrane helix</keyword>
<dbReference type="EMBL" id="MFTO01000013">
    <property type="protein sequence ID" value="OGI63783.1"/>
    <property type="molecule type" value="Genomic_DNA"/>
</dbReference>
<organism evidence="4 5">
    <name type="scientific">Candidatus Nomurabacteria bacterium RIFCSPHIGHO2_01_FULL_40_20</name>
    <dbReference type="NCBI Taxonomy" id="1801738"/>
    <lineage>
        <taxon>Bacteria</taxon>
        <taxon>Candidatus Nomuraibacteriota</taxon>
    </lineage>
</organism>
<keyword evidence="1" id="KW-0812">Transmembrane</keyword>
<feature type="transmembrane region" description="Helical" evidence="1">
    <location>
        <begin position="376"/>
        <end position="395"/>
    </location>
</feature>
<protein>
    <recommendedName>
        <fullName evidence="3">Cohesin domain-containing protein</fullName>
    </recommendedName>
</protein>
<dbReference type="Proteomes" id="UP000178985">
    <property type="component" value="Unassembled WGS sequence"/>
</dbReference>
<reference evidence="4 5" key="1">
    <citation type="journal article" date="2016" name="Nat. Commun.">
        <title>Thousands of microbial genomes shed light on interconnected biogeochemical processes in an aquifer system.</title>
        <authorList>
            <person name="Anantharaman K."/>
            <person name="Brown C.T."/>
            <person name="Hug L.A."/>
            <person name="Sharon I."/>
            <person name="Castelle C.J."/>
            <person name="Probst A.J."/>
            <person name="Thomas B.C."/>
            <person name="Singh A."/>
            <person name="Wilkins M.J."/>
            <person name="Karaoz U."/>
            <person name="Brodie E.L."/>
            <person name="Williams K.H."/>
            <person name="Hubbard S.S."/>
            <person name="Banfield J.F."/>
        </authorList>
    </citation>
    <scope>NUCLEOTIDE SEQUENCE [LARGE SCALE GENOMIC DNA]</scope>
</reference>
<keyword evidence="2" id="KW-0732">Signal</keyword>
<comment type="caution">
    <text evidence="4">The sequence shown here is derived from an EMBL/GenBank/DDBJ whole genome shotgun (WGS) entry which is preliminary data.</text>
</comment>
<dbReference type="SUPFAM" id="SSF49384">
    <property type="entry name" value="Carbohydrate-binding domain"/>
    <property type="match status" value="1"/>
</dbReference>
<gene>
    <name evidence="4" type="ORF">A2733_02335</name>
</gene>
<dbReference type="GO" id="GO:0000272">
    <property type="term" value="P:polysaccharide catabolic process"/>
    <property type="evidence" value="ECO:0007669"/>
    <property type="project" value="InterPro"/>
</dbReference>
<sequence>MKRYIFFIVLFICLLIPESSFASTLSLSPSAGTFSVGSTFNVSVLLDTKGKSINALQVFLTFPSDKLQVVSPSTGQSIVGVWTAPPKYNNTLGTVSLEGGIPGGIVTSSGVLTTVTFRVKSVGEGIVKFTDKSKVLLDDGLATDDLAQVGNAVFTFRLPPPQGPIVASSTHPDQSFWYQEKSAVLHFANETSGVEGFSYVLNEDPISAPDNISEGTRQSVSYQELSDGIHYFHIKALRDGVWGGTTHFAIKVDTTPPSEFQVELLPNKRTTSLNPIAEFGTTDLNSGIDHYEIKIEPLSREAIQSFGSGNKPIFIEANSPFVLPELAKGSYDVVVHAYDKAGNFREENERLSLTNFTFKIIDKEGIRLGNAVVLPWLWVSIIGGILVLLLAYGAYRTWHWRRHVSQAHQEKVLPGDVLKELDELKKYRERYGAKAIILLLLFSTLFFSGSILAQNTLSVDPPLIDTISRDISNREIFYVGGKTNVSEGSVILYLQNLLTGETLSYEVGSDRNGNWFYRHDGFLFAGEYLIWAQGKDGENFSPPGPQEKIIVEKTAVQFGSNRLSYEVIYLFVIIILGIALIGLALFIIFHYYHGRKKYLEFQREIREAEESIKRGFAILHRDIQAELATIHKMKLSNEFSGEERQREEQLLRDLGDVQKRIGDEIWHIKKETW</sequence>
<feature type="signal peptide" evidence="2">
    <location>
        <begin position="1"/>
        <end position="22"/>
    </location>
</feature>
<dbReference type="CDD" id="cd08547">
    <property type="entry name" value="Type_II_cohesin"/>
    <property type="match status" value="1"/>
</dbReference>
<keyword evidence="1" id="KW-0472">Membrane</keyword>
<evidence type="ECO:0000256" key="2">
    <source>
        <dbReference type="SAM" id="SignalP"/>
    </source>
</evidence>
<evidence type="ECO:0000259" key="3">
    <source>
        <dbReference type="Pfam" id="PF00963"/>
    </source>
</evidence>
<evidence type="ECO:0000256" key="1">
    <source>
        <dbReference type="SAM" id="Phobius"/>
    </source>
</evidence>
<dbReference type="InterPro" id="IPR002102">
    <property type="entry name" value="Cohesin_dom"/>
</dbReference>
<dbReference type="GO" id="GO:0030246">
    <property type="term" value="F:carbohydrate binding"/>
    <property type="evidence" value="ECO:0007669"/>
    <property type="project" value="InterPro"/>
</dbReference>
<dbReference type="Gene3D" id="2.60.40.680">
    <property type="match status" value="1"/>
</dbReference>
<dbReference type="InterPro" id="IPR008965">
    <property type="entry name" value="CBM2/CBM3_carb-bd_dom_sf"/>
</dbReference>